<reference evidence="3" key="2">
    <citation type="submission" date="2025-08" db="UniProtKB">
        <authorList>
            <consortium name="RefSeq"/>
        </authorList>
    </citation>
    <scope>IDENTIFICATION</scope>
</reference>
<dbReference type="InterPro" id="IPR044730">
    <property type="entry name" value="RNase_H-like_dom_plant"/>
</dbReference>
<evidence type="ECO:0000313" key="3">
    <source>
        <dbReference type="RefSeq" id="XP_008222560.1"/>
    </source>
</evidence>
<dbReference type="Proteomes" id="UP000694861">
    <property type="component" value="Linkage group LG2"/>
</dbReference>
<gene>
    <name evidence="3" type="primary">LOC103322425</name>
</gene>
<evidence type="ECO:0000259" key="1">
    <source>
        <dbReference type="Pfam" id="PF13456"/>
    </source>
</evidence>
<name>A0ABM0NC46_PRUMU</name>
<dbReference type="CDD" id="cd06222">
    <property type="entry name" value="RNase_H_like"/>
    <property type="match status" value="1"/>
</dbReference>
<dbReference type="PANTHER" id="PTHR47723:SF23">
    <property type="entry name" value="REVERSE TRANSCRIPTASE-LIKE PROTEIN"/>
    <property type="match status" value="1"/>
</dbReference>
<dbReference type="Gene3D" id="3.30.420.10">
    <property type="entry name" value="Ribonuclease H-like superfamily/Ribonuclease H"/>
    <property type="match status" value="1"/>
</dbReference>
<dbReference type="SUPFAM" id="SSF53098">
    <property type="entry name" value="Ribonuclease H-like"/>
    <property type="match status" value="1"/>
</dbReference>
<dbReference type="Pfam" id="PF13456">
    <property type="entry name" value="RVT_3"/>
    <property type="match status" value="1"/>
</dbReference>
<proteinExistence type="predicted"/>
<dbReference type="GeneID" id="103322425"/>
<dbReference type="InterPro" id="IPR002156">
    <property type="entry name" value="RNaseH_domain"/>
</dbReference>
<feature type="domain" description="RNase H type-1" evidence="1">
    <location>
        <begin position="86"/>
        <end position="165"/>
    </location>
</feature>
<protein>
    <submittedName>
        <fullName evidence="3">Uncharacterized protein LOC103322425 isoform X2</fullName>
    </submittedName>
</protein>
<evidence type="ECO:0000313" key="2">
    <source>
        <dbReference type="Proteomes" id="UP000694861"/>
    </source>
</evidence>
<dbReference type="InterPro" id="IPR053151">
    <property type="entry name" value="RNase_H-like"/>
</dbReference>
<organism evidence="2 3">
    <name type="scientific">Prunus mume</name>
    <name type="common">Japanese apricot</name>
    <name type="synonym">Armeniaca mume</name>
    <dbReference type="NCBI Taxonomy" id="102107"/>
    <lineage>
        <taxon>Eukaryota</taxon>
        <taxon>Viridiplantae</taxon>
        <taxon>Streptophyta</taxon>
        <taxon>Embryophyta</taxon>
        <taxon>Tracheophyta</taxon>
        <taxon>Spermatophyta</taxon>
        <taxon>Magnoliopsida</taxon>
        <taxon>eudicotyledons</taxon>
        <taxon>Gunneridae</taxon>
        <taxon>Pentapetalae</taxon>
        <taxon>rosids</taxon>
        <taxon>fabids</taxon>
        <taxon>Rosales</taxon>
        <taxon>Rosaceae</taxon>
        <taxon>Amygdaloideae</taxon>
        <taxon>Amygdaleae</taxon>
        <taxon>Prunus</taxon>
    </lineage>
</organism>
<dbReference type="PANTHER" id="PTHR47723">
    <property type="entry name" value="OS05G0353850 PROTEIN"/>
    <property type="match status" value="1"/>
</dbReference>
<dbReference type="InterPro" id="IPR012337">
    <property type="entry name" value="RNaseH-like_sf"/>
</dbReference>
<accession>A0ABM0NC46</accession>
<reference evidence="2" key="1">
    <citation type="journal article" date="2012" name="Nat. Commun.">
        <title>The genome of Prunus mume.</title>
        <authorList>
            <person name="Zhang Q."/>
            <person name="Chen W."/>
            <person name="Sun L."/>
            <person name="Zhao F."/>
            <person name="Huang B."/>
            <person name="Yang W."/>
            <person name="Tao Y."/>
            <person name="Wang J."/>
            <person name="Yuan Z."/>
            <person name="Fan G."/>
            <person name="Xing Z."/>
            <person name="Han C."/>
            <person name="Pan H."/>
            <person name="Zhong X."/>
            <person name="Shi W."/>
            <person name="Liang X."/>
            <person name="Du D."/>
            <person name="Sun F."/>
            <person name="Xu Z."/>
            <person name="Hao R."/>
            <person name="Lv T."/>
            <person name="Lv Y."/>
            <person name="Zheng Z."/>
            <person name="Sun M."/>
            <person name="Luo L."/>
            <person name="Cai M."/>
            <person name="Gao Y."/>
            <person name="Wang J."/>
            <person name="Yin Y."/>
            <person name="Xu X."/>
            <person name="Cheng T."/>
            <person name="Wang J."/>
        </authorList>
    </citation>
    <scope>NUCLEOTIDE SEQUENCE [LARGE SCALE GENOMIC DNA]</scope>
</reference>
<dbReference type="RefSeq" id="XP_008222560.1">
    <property type="nucleotide sequence ID" value="XM_008224338.2"/>
</dbReference>
<sequence length="208" mass="23324">MGTLLANSSLDGPNTLSKVLLLCWQVWEARNNLIFKGVTPHPVRVLNLARQVGMEYWRQNFKCEKGPKSPLHIKWKPPPEGWVKLNFDGSIRNNSAASGFVIRNSKGHVLLAGAKNIGDNTISVAKCMALRDGLAYAIHRGWRNILVEGDSKLIIECANQAADPPWSICTLMKDIKLLKARLVHRIKLWIGVNSSCQMFGVYLYYLIT</sequence>
<keyword evidence="2" id="KW-1185">Reference proteome</keyword>
<dbReference type="InterPro" id="IPR036397">
    <property type="entry name" value="RNaseH_sf"/>
</dbReference>